<feature type="domain" description="DUF4371" evidence="2">
    <location>
        <begin position="211"/>
        <end position="364"/>
    </location>
</feature>
<evidence type="ECO:0000313" key="4">
    <source>
        <dbReference type="Proteomes" id="UP001159363"/>
    </source>
</evidence>
<keyword evidence="4" id="KW-1185">Reference proteome</keyword>
<dbReference type="Proteomes" id="UP001159363">
    <property type="component" value="Chromosome 1"/>
</dbReference>
<comment type="caution">
    <text evidence="3">The sequence shown here is derived from an EMBL/GenBank/DDBJ whole genome shotgun (WGS) entry which is preliminary data.</text>
</comment>
<dbReference type="InterPro" id="IPR025398">
    <property type="entry name" value="DUF4371"/>
</dbReference>
<dbReference type="SUPFAM" id="SSF53098">
    <property type="entry name" value="Ribonuclease H-like"/>
    <property type="match status" value="1"/>
</dbReference>
<gene>
    <name evidence="3" type="ORF">PR048_001822</name>
</gene>
<accession>A0ABQ9IIF7</accession>
<evidence type="ECO:0000259" key="2">
    <source>
        <dbReference type="Pfam" id="PF14291"/>
    </source>
</evidence>
<reference evidence="3 4" key="1">
    <citation type="submission" date="2023-02" db="EMBL/GenBank/DDBJ databases">
        <title>LHISI_Scaffold_Assembly.</title>
        <authorList>
            <person name="Stuart O.P."/>
            <person name="Cleave R."/>
            <person name="Magrath M.J.L."/>
            <person name="Mikheyev A.S."/>
        </authorList>
    </citation>
    <scope>NUCLEOTIDE SEQUENCE [LARGE SCALE GENOMIC DNA]</scope>
    <source>
        <strain evidence="3">Daus_M_001</strain>
        <tissue evidence="3">Leg muscle</tissue>
    </source>
</reference>
<sequence length="524" mass="58778">MSVCTNIRVAAIDGHTNISPPTQHLCISSRPKIKSLFVGKNVANELSSSTKIQHVELTATSSDGSTTRQKDVVSLDISPQSDHKKGPTQPKVNFLHHIIAIKQDEVFCFVCNHFAVKDNVCEDILLRGYSDWKHISNIATKHENSKVHKLSLAKFQGWLQTKQSGPVTVQINDQVTRTSLIREVLFCTRQNIGLWGHRDSLDKVNYKYSEGCAEAQHFNNMGNFQELINLLCLENKSFSSKLNIMPQNAKYTSNIIQNYMMQAATSVIAQDIVREIKSESTVYSLNVDEARDEWLTEQISICVRYLHNSEIKEGFLGFMELDQLNAHALANRINFFLNSVGLDLTNCVSQPFDGASVTSGALNGVQALIRHLTNNYCTYVHGHAHRLNLILVDISKSVYFVGEIIGLLEAIYAFQYSSILRYNVFMKSQVSCGLNKLNVPQHSDTRARRRKKFDKLYNEAMKIAESCNILTPSPSVMSKSTDFIVSSSSRKQTINVRLADYFVTESVGKGKVCTCTQDGITDKC</sequence>
<dbReference type="InterPro" id="IPR012337">
    <property type="entry name" value="RNaseH-like_sf"/>
</dbReference>
<evidence type="ECO:0000313" key="3">
    <source>
        <dbReference type="EMBL" id="KAJ8896478.1"/>
    </source>
</evidence>
<dbReference type="PANTHER" id="PTHR45749:SF37">
    <property type="entry name" value="OS05G0311600 PROTEIN"/>
    <property type="match status" value="1"/>
</dbReference>
<name>A0ABQ9IIF7_9NEOP</name>
<dbReference type="EMBL" id="JARBHB010000001">
    <property type="protein sequence ID" value="KAJ8896478.1"/>
    <property type="molecule type" value="Genomic_DNA"/>
</dbReference>
<dbReference type="PANTHER" id="PTHR45749">
    <property type="match status" value="1"/>
</dbReference>
<protein>
    <recommendedName>
        <fullName evidence="2">DUF4371 domain-containing protein</fullName>
    </recommendedName>
</protein>
<feature type="region of interest" description="Disordered" evidence="1">
    <location>
        <begin position="60"/>
        <end position="89"/>
    </location>
</feature>
<dbReference type="Pfam" id="PF14291">
    <property type="entry name" value="DUF4371"/>
    <property type="match status" value="1"/>
</dbReference>
<organism evidence="3 4">
    <name type="scientific">Dryococelus australis</name>
    <dbReference type="NCBI Taxonomy" id="614101"/>
    <lineage>
        <taxon>Eukaryota</taxon>
        <taxon>Metazoa</taxon>
        <taxon>Ecdysozoa</taxon>
        <taxon>Arthropoda</taxon>
        <taxon>Hexapoda</taxon>
        <taxon>Insecta</taxon>
        <taxon>Pterygota</taxon>
        <taxon>Neoptera</taxon>
        <taxon>Polyneoptera</taxon>
        <taxon>Phasmatodea</taxon>
        <taxon>Verophasmatodea</taxon>
        <taxon>Anareolatae</taxon>
        <taxon>Phasmatidae</taxon>
        <taxon>Eurycanthinae</taxon>
        <taxon>Dryococelus</taxon>
    </lineage>
</organism>
<proteinExistence type="predicted"/>
<evidence type="ECO:0000256" key="1">
    <source>
        <dbReference type="SAM" id="MobiDB-lite"/>
    </source>
</evidence>